<evidence type="ECO:0000256" key="13">
    <source>
        <dbReference type="ARBA" id="ARBA00023136"/>
    </source>
</evidence>
<dbReference type="EMBL" id="JAACJK010000163">
    <property type="protein sequence ID" value="KAF5325895.1"/>
    <property type="molecule type" value="Genomic_DNA"/>
</dbReference>
<evidence type="ECO:0000313" key="17">
    <source>
        <dbReference type="EMBL" id="KAF5325895.1"/>
    </source>
</evidence>
<dbReference type="PANTHER" id="PTHR10903:SF135">
    <property type="entry name" value="TRANSLOCASE OF CHLOROPLAST 120, CHLOROPLASTIC-RELATED"/>
    <property type="match status" value="1"/>
</dbReference>
<accession>A0A8H5BM42</accession>
<keyword evidence="5" id="KW-0934">Plastid</keyword>
<keyword evidence="6" id="KW-0812">Transmembrane</keyword>
<evidence type="ECO:0000256" key="9">
    <source>
        <dbReference type="ARBA" id="ARBA00022805"/>
    </source>
</evidence>
<evidence type="ECO:0000256" key="8">
    <source>
        <dbReference type="ARBA" id="ARBA00022801"/>
    </source>
</evidence>
<dbReference type="Pfam" id="PF01926">
    <property type="entry name" value="MMR_HSR1"/>
    <property type="match status" value="2"/>
</dbReference>
<keyword evidence="12" id="KW-1133">Transmembrane helix</keyword>
<feature type="domain" description="G" evidence="16">
    <location>
        <begin position="252"/>
        <end position="323"/>
    </location>
</feature>
<dbReference type="InterPro" id="IPR045058">
    <property type="entry name" value="GIMA/IAN/Toc"/>
</dbReference>
<gene>
    <name evidence="17" type="ORF">D9611_000789</name>
</gene>
<dbReference type="Gene3D" id="3.40.50.300">
    <property type="entry name" value="P-loop containing nucleotide triphosphate hydrolases"/>
    <property type="match status" value="3"/>
</dbReference>
<comment type="cofactor">
    <cofactor evidence="1">
        <name>Mg(2+)</name>
        <dbReference type="ChEBI" id="CHEBI:18420"/>
    </cofactor>
</comment>
<dbReference type="Proteomes" id="UP000541558">
    <property type="component" value="Unassembled WGS sequence"/>
</dbReference>
<keyword evidence="10" id="KW-0460">Magnesium</keyword>
<dbReference type="PANTHER" id="PTHR10903">
    <property type="entry name" value="GTPASE, IMAP FAMILY MEMBER-RELATED"/>
    <property type="match status" value="1"/>
</dbReference>
<sequence>MSAPTKAVPDPTLAGAKQGDIVILIMGASGVGKSSFINNVLAKANNEKRFRVAPSEDITACTVKVESVIVNGLTSGCYDYIRGRNVILVDTPGFDGTVQSDSDMRKEIDDWLKFSSRQGLLLGGYVFLHNITGDRFSGAPSKNFDMFKLVRGAAKPPLGRTVLVTTRWELEDGEALKNWEAWEAELRDKYWCSMLKVVDKDGWRGATMQRLKYNEEGAGALGIINSILSAVDERMPMLLDLKSPFLETDIVILVTGNTGAGRSTFINALIPPNASPKMKVGANGSLTTCTHAVEYTIVDLKHSSTVSKEYRLVIVDTPGFNTPEITDPEVVRRILDWFYVFPQTQENRCGVVYIHDLTEDRPRAIAENDVNLVLGAPLSSALYRQLAIATTKWKLLEPDAAEARFNILKDRWGRVVSQGSENSGLLSLSTLLEKRLLRLFVIYNSGFRATDSQLFTFWAKQVEPGSSSGGSSQLTASWANMESYCILLGTRIVTPSHRYYQKTTFLFRHYGYMKRSSVLTSNPSLRLRSTPSYMMLLQEKKRRSPTTFQGTQYPTPFQHSHPALSTSETMVKAKNAASDASDIIIPVMGATGSGKSYFINKLLEHVGDERRVKVGEALSSCTVDLEDIPLEGLTNRLAHIRGRRAVLVDTPGFDDTLSTDYDILERIAKWLEASHRKGAVLGGVIYLYDMTLKRWGGTARRNMELFTKLCGQASYQKVVLVTSHWGSTSIQAGDAKEQELKNVHWYSLLEGGAKVMRLQCENEASSAGDIVRSLLRQVDERSGHRIAEEVLRIQHELVTRGKSLPETDAAKELRAQLEKMLAAQSKVVDLEAKALAGDEEARRRLQEEEEKLQLLADQVKNLRLTLGQRFAILRRRFFKF</sequence>
<dbReference type="AlphaFoldDB" id="A0A8H5BM42"/>
<dbReference type="GO" id="GO:0005525">
    <property type="term" value="F:GTP binding"/>
    <property type="evidence" value="ECO:0007669"/>
    <property type="project" value="InterPro"/>
</dbReference>
<evidence type="ECO:0000256" key="10">
    <source>
        <dbReference type="ARBA" id="ARBA00022842"/>
    </source>
</evidence>
<evidence type="ECO:0000256" key="4">
    <source>
        <dbReference type="ARBA" id="ARBA00022528"/>
    </source>
</evidence>
<proteinExistence type="predicted"/>
<evidence type="ECO:0000256" key="6">
    <source>
        <dbReference type="ARBA" id="ARBA00022692"/>
    </source>
</evidence>
<dbReference type="GO" id="GO:0015031">
    <property type="term" value="P:protein transport"/>
    <property type="evidence" value="ECO:0007669"/>
    <property type="project" value="UniProtKB-KW"/>
</dbReference>
<comment type="subcellular location">
    <subcellularLocation>
        <location evidence="2">Membrane</location>
        <topology evidence="2">Single-pass membrane protein</topology>
    </subcellularLocation>
    <subcellularLocation>
        <location evidence="14">Plastid</location>
        <location evidence="14">Chloroplast outer membrane</location>
    </subcellularLocation>
</comment>
<evidence type="ECO:0000313" key="18">
    <source>
        <dbReference type="Proteomes" id="UP000541558"/>
    </source>
</evidence>
<keyword evidence="13" id="KW-0472">Membrane</keyword>
<reference evidence="17 18" key="1">
    <citation type="journal article" date="2020" name="ISME J.">
        <title>Uncovering the hidden diversity of litter-decomposition mechanisms in mushroom-forming fungi.</title>
        <authorList>
            <person name="Floudas D."/>
            <person name="Bentzer J."/>
            <person name="Ahren D."/>
            <person name="Johansson T."/>
            <person name="Persson P."/>
            <person name="Tunlid A."/>
        </authorList>
    </citation>
    <scope>NUCLEOTIDE SEQUENCE [LARGE SCALE GENOMIC DNA]</scope>
    <source>
        <strain evidence="17 18">CBS 175.51</strain>
    </source>
</reference>
<organism evidence="17 18">
    <name type="scientific">Ephemerocybe angulata</name>
    <dbReference type="NCBI Taxonomy" id="980116"/>
    <lineage>
        <taxon>Eukaryota</taxon>
        <taxon>Fungi</taxon>
        <taxon>Dikarya</taxon>
        <taxon>Basidiomycota</taxon>
        <taxon>Agaricomycotina</taxon>
        <taxon>Agaricomycetes</taxon>
        <taxon>Agaricomycetidae</taxon>
        <taxon>Agaricales</taxon>
        <taxon>Agaricineae</taxon>
        <taxon>Psathyrellaceae</taxon>
        <taxon>Ephemerocybe</taxon>
    </lineage>
</organism>
<name>A0A8H5BM42_9AGAR</name>
<feature type="coiled-coil region" evidence="15">
    <location>
        <begin position="813"/>
        <end position="865"/>
    </location>
</feature>
<dbReference type="InterPro" id="IPR027417">
    <property type="entry name" value="P-loop_NTPase"/>
</dbReference>
<dbReference type="InterPro" id="IPR006073">
    <property type="entry name" value="GTP-bd"/>
</dbReference>
<evidence type="ECO:0000256" key="12">
    <source>
        <dbReference type="ARBA" id="ARBA00022989"/>
    </source>
</evidence>
<keyword evidence="18" id="KW-1185">Reference proteome</keyword>
<evidence type="ECO:0000256" key="15">
    <source>
        <dbReference type="SAM" id="Coils"/>
    </source>
</evidence>
<dbReference type="GO" id="GO:0046872">
    <property type="term" value="F:metal ion binding"/>
    <property type="evidence" value="ECO:0007669"/>
    <property type="project" value="UniProtKB-KW"/>
</dbReference>
<evidence type="ECO:0000256" key="5">
    <source>
        <dbReference type="ARBA" id="ARBA00022640"/>
    </source>
</evidence>
<dbReference type="SUPFAM" id="SSF52540">
    <property type="entry name" value="P-loop containing nucleoside triphosphate hydrolases"/>
    <property type="match status" value="3"/>
</dbReference>
<dbReference type="OrthoDB" id="8954335at2759"/>
<keyword evidence="9" id="KW-1002">Plastid outer membrane</keyword>
<dbReference type="GO" id="GO:0016787">
    <property type="term" value="F:hydrolase activity"/>
    <property type="evidence" value="ECO:0007669"/>
    <property type="project" value="UniProtKB-KW"/>
</dbReference>
<keyword evidence="8" id="KW-0378">Hydrolase</keyword>
<dbReference type="GO" id="GO:0016020">
    <property type="term" value="C:membrane"/>
    <property type="evidence" value="ECO:0007669"/>
    <property type="project" value="UniProtKB-SubCell"/>
</dbReference>
<evidence type="ECO:0000256" key="11">
    <source>
        <dbReference type="ARBA" id="ARBA00022927"/>
    </source>
</evidence>
<keyword evidence="4" id="KW-0150">Chloroplast</keyword>
<evidence type="ECO:0000259" key="16">
    <source>
        <dbReference type="Pfam" id="PF01926"/>
    </source>
</evidence>
<feature type="domain" description="G" evidence="16">
    <location>
        <begin position="23"/>
        <end position="99"/>
    </location>
</feature>
<keyword evidence="15" id="KW-0175">Coiled coil</keyword>
<protein>
    <recommendedName>
        <fullName evidence="16">G domain-containing protein</fullName>
    </recommendedName>
</protein>
<evidence type="ECO:0000256" key="1">
    <source>
        <dbReference type="ARBA" id="ARBA00001946"/>
    </source>
</evidence>
<dbReference type="CDD" id="cd00882">
    <property type="entry name" value="Ras_like_GTPase"/>
    <property type="match status" value="2"/>
</dbReference>
<evidence type="ECO:0000256" key="3">
    <source>
        <dbReference type="ARBA" id="ARBA00022448"/>
    </source>
</evidence>
<keyword evidence="11" id="KW-0653">Protein transport</keyword>
<keyword evidence="3" id="KW-0813">Transport</keyword>
<comment type="caution">
    <text evidence="17">The sequence shown here is derived from an EMBL/GenBank/DDBJ whole genome shotgun (WGS) entry which is preliminary data.</text>
</comment>
<evidence type="ECO:0000256" key="7">
    <source>
        <dbReference type="ARBA" id="ARBA00022723"/>
    </source>
</evidence>
<evidence type="ECO:0000256" key="2">
    <source>
        <dbReference type="ARBA" id="ARBA00004167"/>
    </source>
</evidence>
<keyword evidence="7" id="KW-0479">Metal-binding</keyword>
<evidence type="ECO:0000256" key="14">
    <source>
        <dbReference type="ARBA" id="ARBA00024013"/>
    </source>
</evidence>